<organism evidence="2 3">
    <name type="scientific">Bradyrhizobium sediminis</name>
    <dbReference type="NCBI Taxonomy" id="2840469"/>
    <lineage>
        <taxon>Bacteria</taxon>
        <taxon>Pseudomonadati</taxon>
        <taxon>Pseudomonadota</taxon>
        <taxon>Alphaproteobacteria</taxon>
        <taxon>Hyphomicrobiales</taxon>
        <taxon>Nitrobacteraceae</taxon>
        <taxon>Bradyrhizobium</taxon>
    </lineage>
</organism>
<protein>
    <submittedName>
        <fullName evidence="2">Uncharacterized protein</fullName>
    </submittedName>
</protein>
<dbReference type="KEGG" id="bsei:KMZ68_07450"/>
<keyword evidence="1" id="KW-0175">Coiled coil</keyword>
<sequence length="200" mass="22061">MGTQGNVHFFTNWAKERLDEMDATLTSLQGKAAEVQADARDRAGKVLAELARNRDAFREAVKKQAGAGEAAWASAKTRMEADWIAFEAEVQKYVENYGEQFELQQATFKQQAEAQVKSWREAADKLAAAAGEFAAERRGEIEANVKRMQSEAAAAEEKLRKLNEAGSQSWSALTAALTETRNVFDRANQAAQEAFKRAVG</sequence>
<evidence type="ECO:0000313" key="3">
    <source>
        <dbReference type="Proteomes" id="UP000680805"/>
    </source>
</evidence>
<feature type="coiled-coil region" evidence="1">
    <location>
        <begin position="109"/>
        <end position="165"/>
    </location>
</feature>
<dbReference type="RefSeq" id="WP_215615164.1">
    <property type="nucleotide sequence ID" value="NZ_CP076135.1"/>
</dbReference>
<evidence type="ECO:0000256" key="1">
    <source>
        <dbReference type="SAM" id="Coils"/>
    </source>
</evidence>
<proteinExistence type="predicted"/>
<accession>A0A975NT91</accession>
<evidence type="ECO:0000313" key="2">
    <source>
        <dbReference type="EMBL" id="QWG19654.1"/>
    </source>
</evidence>
<reference evidence="2" key="1">
    <citation type="submission" date="2021-06" db="EMBL/GenBank/DDBJ databases">
        <title>Bradyrhizobium sp. S2-11-2 Genome sequencing.</title>
        <authorList>
            <person name="Jin L."/>
        </authorList>
    </citation>
    <scope>NUCLEOTIDE SEQUENCE</scope>
    <source>
        <strain evidence="2">S2-11-2</strain>
    </source>
</reference>
<dbReference type="AlphaFoldDB" id="A0A975NT91"/>
<dbReference type="EMBL" id="CP076135">
    <property type="protein sequence ID" value="QWG19654.1"/>
    <property type="molecule type" value="Genomic_DNA"/>
</dbReference>
<gene>
    <name evidence="2" type="ORF">KMZ68_07450</name>
</gene>
<dbReference type="Proteomes" id="UP000680805">
    <property type="component" value="Chromosome"/>
</dbReference>
<name>A0A975NT91_9BRAD</name>